<organism evidence="2 3">
    <name type="scientific">Ectorhizobium quercum</name>
    <dbReference type="NCBI Taxonomy" id="2965071"/>
    <lineage>
        <taxon>Bacteria</taxon>
        <taxon>Pseudomonadati</taxon>
        <taxon>Pseudomonadota</taxon>
        <taxon>Alphaproteobacteria</taxon>
        <taxon>Hyphomicrobiales</taxon>
        <taxon>Rhizobiaceae</taxon>
        <taxon>Ectorhizobium</taxon>
    </lineage>
</organism>
<protein>
    <recommendedName>
        <fullName evidence="4">Transmembrane anchored protein</fullName>
    </recommendedName>
</protein>
<dbReference type="RefSeq" id="WP_306411510.1">
    <property type="nucleotide sequence ID" value="NZ_JANFPI010000003.1"/>
</dbReference>
<gene>
    <name evidence="2" type="ORF">NOF55_11550</name>
</gene>
<dbReference type="EMBL" id="JANFPI010000003">
    <property type="protein sequence ID" value="MCX8997735.1"/>
    <property type="molecule type" value="Genomic_DNA"/>
</dbReference>
<evidence type="ECO:0008006" key="4">
    <source>
        <dbReference type="Google" id="ProtNLM"/>
    </source>
</evidence>
<proteinExistence type="predicted"/>
<dbReference type="Proteomes" id="UP001208771">
    <property type="component" value="Unassembled WGS sequence"/>
</dbReference>
<keyword evidence="1" id="KW-0812">Transmembrane</keyword>
<keyword evidence="1" id="KW-1133">Transmembrane helix</keyword>
<reference evidence="2" key="1">
    <citation type="submission" date="2022-07" db="EMBL/GenBank/DDBJ databases">
        <title>Ectorhizobium quercum gen.nov., sp. nov.</title>
        <authorList>
            <person name="Ma T."/>
            <person name="Li Y."/>
        </authorList>
    </citation>
    <scope>NUCLEOTIDE SEQUENCE</scope>
    <source>
        <strain evidence="2">BDR2-2</strain>
    </source>
</reference>
<evidence type="ECO:0000313" key="3">
    <source>
        <dbReference type="Proteomes" id="UP001208771"/>
    </source>
</evidence>
<evidence type="ECO:0000256" key="1">
    <source>
        <dbReference type="SAM" id="Phobius"/>
    </source>
</evidence>
<name>A0AAE3SWT1_9HYPH</name>
<dbReference type="AlphaFoldDB" id="A0AAE3SWT1"/>
<evidence type="ECO:0000313" key="2">
    <source>
        <dbReference type="EMBL" id="MCX8997735.1"/>
    </source>
</evidence>
<accession>A0AAE3SWT1</accession>
<feature type="transmembrane region" description="Helical" evidence="1">
    <location>
        <begin position="20"/>
        <end position="38"/>
    </location>
</feature>
<keyword evidence="3" id="KW-1185">Reference proteome</keyword>
<sequence>MTTDTPEEAPLLSNRTLRRATAAVVLLVALMAAVNLAGHWAGERIALAGHTDSTEIFAITVGQDRLELPANVIRFPQARVSGPADRIDLYLAWPDMTGYGTNNSATFNETDRPGRIIFLHLSQSTMSRDMSGRLDPIYRGLFEGQPTTFDAGLSLHRLRLDSGYNGEVMLTGKRDGEADYAVRCILATEYRPASNADCQRDIFVGRDLSVLYRFSSTLLPEWREIDEAVRRYVEQRLARQ</sequence>
<comment type="caution">
    <text evidence="2">The sequence shown here is derived from an EMBL/GenBank/DDBJ whole genome shotgun (WGS) entry which is preliminary data.</text>
</comment>
<keyword evidence="1" id="KW-0472">Membrane</keyword>